<evidence type="ECO:0000259" key="2">
    <source>
        <dbReference type="Pfam" id="PF18492"/>
    </source>
</evidence>
<keyword evidence="1" id="KW-0732">Signal</keyword>
<evidence type="ECO:0000313" key="3">
    <source>
        <dbReference type="EMBL" id="TMP23960.1"/>
    </source>
</evidence>
<comment type="caution">
    <text evidence="3">The sequence shown here is derived from an EMBL/GenBank/DDBJ whole genome shotgun (WGS) entry which is preliminary data.</text>
</comment>
<dbReference type="OrthoDB" id="6307498at2"/>
<sequence>MKKQLIATVLLACGISAASASTTDVYEAQPLSSALNHSVTLNGKHYLTTSETLLSGTTITDAKSGSTYILTGEVVAELEPLIDAREFAAAHNLKLVYVRANRAIFAAEASAELREFKAYIASLAGVTSTQFGIEIEGLEAE</sequence>
<reference evidence="4" key="2">
    <citation type="submission" date="2019-06" db="EMBL/GenBank/DDBJ databases">
        <title>Co-occurence of chitin degradation, pigmentation and bioactivity in marine Pseudoalteromonas.</title>
        <authorList>
            <person name="Sonnenschein E.C."/>
            <person name="Bech P.K."/>
        </authorList>
    </citation>
    <scope>NUCLEOTIDE SEQUENCE [LARGE SCALE GENOMIC DNA]</scope>
    <source>
        <strain evidence="4">S2676</strain>
    </source>
</reference>
<gene>
    <name evidence="3" type="ORF">CWB99_22850</name>
</gene>
<dbReference type="AlphaFoldDB" id="A0A5S3WEZ9"/>
<feature type="signal peptide" evidence="1">
    <location>
        <begin position="1"/>
        <end position="20"/>
    </location>
</feature>
<name>A0A5S3WEZ9_9GAMM</name>
<dbReference type="InterPro" id="IPR040536">
    <property type="entry name" value="ASPCH"/>
</dbReference>
<dbReference type="Proteomes" id="UP000310249">
    <property type="component" value="Unassembled WGS sequence"/>
</dbReference>
<reference evidence="3 4" key="1">
    <citation type="submission" date="2018-01" db="EMBL/GenBank/DDBJ databases">
        <authorList>
            <person name="Paulsen S."/>
            <person name="Gram L.K."/>
        </authorList>
    </citation>
    <scope>NUCLEOTIDE SEQUENCE [LARGE SCALE GENOMIC DNA]</scope>
    <source>
        <strain evidence="3 4">S2676</strain>
    </source>
</reference>
<feature type="domain" description="ASP external chaperone" evidence="2">
    <location>
        <begin position="47"/>
        <end position="122"/>
    </location>
</feature>
<proteinExistence type="predicted"/>
<accession>A0A5S3WEZ9</accession>
<dbReference type="RefSeq" id="WP_138551403.1">
    <property type="nucleotide sequence ID" value="NZ_PNCH01000022.1"/>
</dbReference>
<evidence type="ECO:0000313" key="4">
    <source>
        <dbReference type="Proteomes" id="UP000310249"/>
    </source>
</evidence>
<feature type="chain" id="PRO_5024398423" description="ASP external chaperone domain-containing protein" evidence="1">
    <location>
        <begin position="21"/>
        <end position="141"/>
    </location>
</feature>
<evidence type="ECO:0000256" key="1">
    <source>
        <dbReference type="SAM" id="SignalP"/>
    </source>
</evidence>
<protein>
    <recommendedName>
        <fullName evidence="2">ASP external chaperone domain-containing protein</fullName>
    </recommendedName>
</protein>
<dbReference type="Pfam" id="PF18492">
    <property type="entry name" value="ORF_2_N"/>
    <property type="match status" value="1"/>
</dbReference>
<dbReference type="EMBL" id="PNCI01000078">
    <property type="protein sequence ID" value="TMP23960.1"/>
    <property type="molecule type" value="Genomic_DNA"/>
</dbReference>
<organism evidence="3 4">
    <name type="scientific">Pseudoalteromonas rubra</name>
    <dbReference type="NCBI Taxonomy" id="43658"/>
    <lineage>
        <taxon>Bacteria</taxon>
        <taxon>Pseudomonadati</taxon>
        <taxon>Pseudomonadota</taxon>
        <taxon>Gammaproteobacteria</taxon>
        <taxon>Alteromonadales</taxon>
        <taxon>Pseudoalteromonadaceae</taxon>
        <taxon>Pseudoalteromonas</taxon>
    </lineage>
</organism>